<sequence length="192" mass="20386">MTVILDRATAPTAPESTVRLSMTPDGARAGRLDGAWWPRSRDLLLELPSLAAELDERWGRVTRITVNPAQWPVIPQRIPVAGHTVHAGWFTTEQDEHTIMVCSYAPHRLNLLVVPPQTDTADAARLMTEAADPANTRTASSLLAPETDGGAAQPQPGSDFLPSAVAPSDGVGDADGRADLARSRAAAWPASA</sequence>
<dbReference type="RefSeq" id="WP_184917280.1">
    <property type="nucleotide sequence ID" value="NZ_JACHJR010000001.1"/>
</dbReference>
<protein>
    <submittedName>
        <fullName evidence="2">Uncharacterized protein</fullName>
    </submittedName>
</protein>
<proteinExistence type="predicted"/>
<evidence type="ECO:0000313" key="3">
    <source>
        <dbReference type="Proteomes" id="UP000573327"/>
    </source>
</evidence>
<feature type="region of interest" description="Disordered" evidence="1">
    <location>
        <begin position="132"/>
        <end position="177"/>
    </location>
</feature>
<dbReference type="InterPro" id="IPR046036">
    <property type="entry name" value="DUF5994"/>
</dbReference>
<dbReference type="Proteomes" id="UP000573327">
    <property type="component" value="Unassembled WGS sequence"/>
</dbReference>
<organism evidence="2 3">
    <name type="scientific">Kitasatospora gansuensis</name>
    <dbReference type="NCBI Taxonomy" id="258050"/>
    <lineage>
        <taxon>Bacteria</taxon>
        <taxon>Bacillati</taxon>
        <taxon>Actinomycetota</taxon>
        <taxon>Actinomycetes</taxon>
        <taxon>Kitasatosporales</taxon>
        <taxon>Streptomycetaceae</taxon>
        <taxon>Kitasatospora</taxon>
    </lineage>
</organism>
<dbReference type="Pfam" id="PF19457">
    <property type="entry name" value="DUF5994"/>
    <property type="match status" value="1"/>
</dbReference>
<dbReference type="AlphaFoldDB" id="A0A7W7WJ29"/>
<dbReference type="EMBL" id="JACHJR010000001">
    <property type="protein sequence ID" value="MBB4948179.1"/>
    <property type="molecule type" value="Genomic_DNA"/>
</dbReference>
<keyword evidence="3" id="KW-1185">Reference proteome</keyword>
<name>A0A7W7WJ29_9ACTN</name>
<evidence type="ECO:0000256" key="1">
    <source>
        <dbReference type="SAM" id="MobiDB-lite"/>
    </source>
</evidence>
<gene>
    <name evidence="2" type="ORF">F4556_003714</name>
</gene>
<evidence type="ECO:0000313" key="2">
    <source>
        <dbReference type="EMBL" id="MBB4948179.1"/>
    </source>
</evidence>
<reference evidence="2 3" key="1">
    <citation type="submission" date="2020-08" db="EMBL/GenBank/DDBJ databases">
        <title>Sequencing the genomes of 1000 actinobacteria strains.</title>
        <authorList>
            <person name="Klenk H.-P."/>
        </authorList>
    </citation>
    <scope>NUCLEOTIDE SEQUENCE [LARGE SCALE GENOMIC DNA]</scope>
    <source>
        <strain evidence="2 3">DSM 44786</strain>
    </source>
</reference>
<comment type="caution">
    <text evidence="2">The sequence shown here is derived from an EMBL/GenBank/DDBJ whole genome shotgun (WGS) entry which is preliminary data.</text>
</comment>
<accession>A0A7W7WJ29</accession>